<proteinExistence type="predicted"/>
<feature type="non-terminal residue" evidence="2">
    <location>
        <position position="1"/>
    </location>
</feature>
<sequence>NPVAQTVVAVTRGVRNLLFGTTRRYRNEDSDRDSVSTWSGEEQTYEEYVDRVIREEAAIRATFEASTRATFDLTGRYEVQRNEYATLVIRDFARHPVDPLDSISTLDLPPSLVPAYADVESPSPITPDEAVTPEDGPTYFVADTVSLVDSDTFVDSEPEEGEIEEDIDPLAINLPDIPDLRIAGIPINRAYLSINQNGSINLNLVNALRDAVQIDSGELSEELWYVREQRQELREQREGAHQEAEELRITLDELQEQVDRIEETHNRILALPTINELEFFRDSTIFRNLSKSTQEIVLDAIRQKQAEVPVAPQVQ</sequence>
<feature type="coiled-coil region" evidence="1">
    <location>
        <begin position="226"/>
        <end position="271"/>
    </location>
</feature>
<reference evidence="3" key="2">
    <citation type="submission" date="2015-01" db="EMBL/GenBank/DDBJ databases">
        <title>Evolutionary Origins and Diversification of the Mycorrhizal Mutualists.</title>
        <authorList>
            <consortium name="DOE Joint Genome Institute"/>
            <consortium name="Mycorrhizal Genomics Consortium"/>
            <person name="Kohler A."/>
            <person name="Kuo A."/>
            <person name="Nagy L.G."/>
            <person name="Floudas D."/>
            <person name="Copeland A."/>
            <person name="Barry K.W."/>
            <person name="Cichocki N."/>
            <person name="Veneault-Fourrey C."/>
            <person name="LaButti K."/>
            <person name="Lindquist E.A."/>
            <person name="Lipzen A."/>
            <person name="Lundell T."/>
            <person name="Morin E."/>
            <person name="Murat C."/>
            <person name="Riley R."/>
            <person name="Ohm R."/>
            <person name="Sun H."/>
            <person name="Tunlid A."/>
            <person name="Henrissat B."/>
            <person name="Grigoriev I.V."/>
            <person name="Hibbett D.S."/>
            <person name="Martin F."/>
        </authorList>
    </citation>
    <scope>NUCLEOTIDE SEQUENCE [LARGE SCALE GENOMIC DNA]</scope>
    <source>
        <strain evidence="3">MUT 4182</strain>
    </source>
</reference>
<gene>
    <name evidence="2" type="ORF">M407DRAFT_35190</name>
</gene>
<dbReference type="AlphaFoldDB" id="A0A0C3L0I4"/>
<evidence type="ECO:0000313" key="3">
    <source>
        <dbReference type="Proteomes" id="UP000054248"/>
    </source>
</evidence>
<evidence type="ECO:0000313" key="2">
    <source>
        <dbReference type="EMBL" id="KIO15277.1"/>
    </source>
</evidence>
<dbReference type="HOGENOM" id="CLU_884452_0_0_1"/>
<name>A0A0C3L0I4_9AGAM</name>
<keyword evidence="3" id="KW-1185">Reference proteome</keyword>
<dbReference type="OrthoDB" id="3320688at2759"/>
<reference evidence="2 3" key="1">
    <citation type="submission" date="2014-04" db="EMBL/GenBank/DDBJ databases">
        <authorList>
            <consortium name="DOE Joint Genome Institute"/>
            <person name="Kuo A."/>
            <person name="Girlanda M."/>
            <person name="Perotto S."/>
            <person name="Kohler A."/>
            <person name="Nagy L.G."/>
            <person name="Floudas D."/>
            <person name="Copeland A."/>
            <person name="Barry K.W."/>
            <person name="Cichocki N."/>
            <person name="Veneault-Fourrey C."/>
            <person name="LaButti K."/>
            <person name="Lindquist E.A."/>
            <person name="Lipzen A."/>
            <person name="Lundell T."/>
            <person name="Morin E."/>
            <person name="Murat C."/>
            <person name="Sun H."/>
            <person name="Tunlid A."/>
            <person name="Henrissat B."/>
            <person name="Grigoriev I.V."/>
            <person name="Hibbett D.S."/>
            <person name="Martin F."/>
            <person name="Nordberg H.P."/>
            <person name="Cantor M.N."/>
            <person name="Hua S.X."/>
        </authorList>
    </citation>
    <scope>NUCLEOTIDE SEQUENCE [LARGE SCALE GENOMIC DNA]</scope>
    <source>
        <strain evidence="2 3">MUT 4182</strain>
    </source>
</reference>
<accession>A0A0C3L0I4</accession>
<protein>
    <submittedName>
        <fullName evidence="2">Uncharacterized protein</fullName>
    </submittedName>
</protein>
<evidence type="ECO:0000256" key="1">
    <source>
        <dbReference type="SAM" id="Coils"/>
    </source>
</evidence>
<dbReference type="EMBL" id="KN824276">
    <property type="protein sequence ID" value="KIO15277.1"/>
    <property type="molecule type" value="Genomic_DNA"/>
</dbReference>
<organism evidence="2 3">
    <name type="scientific">Tulasnella calospora MUT 4182</name>
    <dbReference type="NCBI Taxonomy" id="1051891"/>
    <lineage>
        <taxon>Eukaryota</taxon>
        <taxon>Fungi</taxon>
        <taxon>Dikarya</taxon>
        <taxon>Basidiomycota</taxon>
        <taxon>Agaricomycotina</taxon>
        <taxon>Agaricomycetes</taxon>
        <taxon>Cantharellales</taxon>
        <taxon>Tulasnellaceae</taxon>
        <taxon>Tulasnella</taxon>
    </lineage>
</organism>
<dbReference type="Proteomes" id="UP000054248">
    <property type="component" value="Unassembled WGS sequence"/>
</dbReference>
<feature type="non-terminal residue" evidence="2">
    <location>
        <position position="315"/>
    </location>
</feature>
<keyword evidence="1" id="KW-0175">Coiled coil</keyword>